<keyword evidence="3" id="KW-0687">Ribonucleoprotein</keyword>
<sequence>MLIIHQGFIRNMTVQLILSRNSVRLMLGCRFGKLYKVSRRVFSKSSLYGASLEPVPSNPVITPPDVFKAEKPVSTIEHSSKFKSLAEYRFLFPEFLPMAQMNKRHRVREILERMDMLTRRSIIVIPEFYVGSIMAVTVSDPCAPRKQNRFVGICIIREGHGLRSFFTLRNVVNNQGTEIRYDLYNPTIQKIEVLRLEKRLDDHLIYLRDALPEYSTFPFDMEPEVHLESNPVPVNPIKVKLKPRPWYARWERFNLKGVENLGLPERFYKRAQELAMEWQKYDMMKEYRSTISLEEQDEIWKNVHQHKLKMEQALQQDRRKRTTLAKV</sequence>
<evidence type="ECO:0000256" key="5">
    <source>
        <dbReference type="ARBA" id="ARBA00035359"/>
    </source>
</evidence>
<dbReference type="GeneID" id="106472293"/>
<dbReference type="Pfam" id="PF01245">
    <property type="entry name" value="Ribosomal_L19"/>
    <property type="match status" value="1"/>
</dbReference>
<dbReference type="SUPFAM" id="SSF50104">
    <property type="entry name" value="Translation proteins SH3-like domain"/>
    <property type="match status" value="1"/>
</dbReference>
<organism evidence="6 7">
    <name type="scientific">Limulus polyphemus</name>
    <name type="common">Atlantic horseshoe crab</name>
    <dbReference type="NCBI Taxonomy" id="6850"/>
    <lineage>
        <taxon>Eukaryota</taxon>
        <taxon>Metazoa</taxon>
        <taxon>Ecdysozoa</taxon>
        <taxon>Arthropoda</taxon>
        <taxon>Chelicerata</taxon>
        <taxon>Merostomata</taxon>
        <taxon>Xiphosura</taxon>
        <taxon>Limulidae</taxon>
        <taxon>Limulus</taxon>
    </lineage>
</organism>
<dbReference type="Proteomes" id="UP000694941">
    <property type="component" value="Unplaced"/>
</dbReference>
<dbReference type="Gene3D" id="2.30.30.790">
    <property type="match status" value="1"/>
</dbReference>
<keyword evidence="2" id="KW-0689">Ribosomal protein</keyword>
<evidence type="ECO:0000256" key="4">
    <source>
        <dbReference type="ARBA" id="ARBA00035288"/>
    </source>
</evidence>
<evidence type="ECO:0000313" key="6">
    <source>
        <dbReference type="Proteomes" id="UP000694941"/>
    </source>
</evidence>
<name>A0ABM1BTI9_LIMPO</name>
<dbReference type="InterPro" id="IPR008991">
    <property type="entry name" value="Translation_prot_SH3-like_sf"/>
</dbReference>
<proteinExistence type="inferred from homology"/>
<dbReference type="InterPro" id="IPR038657">
    <property type="entry name" value="Ribosomal_bL19_sf"/>
</dbReference>
<keyword evidence="6" id="KW-1185">Reference proteome</keyword>
<dbReference type="PANTHER" id="PTHR15680">
    <property type="entry name" value="RIBOSOMAL PROTEIN L19"/>
    <property type="match status" value="1"/>
</dbReference>
<evidence type="ECO:0000256" key="2">
    <source>
        <dbReference type="ARBA" id="ARBA00022980"/>
    </source>
</evidence>
<gene>
    <name evidence="7" type="primary">LOC106472293</name>
</gene>
<dbReference type="PANTHER" id="PTHR15680:SF9">
    <property type="entry name" value="LARGE RIBOSOMAL SUBUNIT PROTEIN BL19M"/>
    <property type="match status" value="1"/>
</dbReference>
<accession>A0ABM1BTI9</accession>
<protein>
    <recommendedName>
        <fullName evidence="4">Large ribosomal subunit protein bL19m</fullName>
    </recommendedName>
    <alternativeName>
        <fullName evidence="5">39S ribosomal protein L19, mitochondrial</fullName>
    </alternativeName>
</protein>
<evidence type="ECO:0000256" key="1">
    <source>
        <dbReference type="ARBA" id="ARBA00005781"/>
    </source>
</evidence>
<evidence type="ECO:0000313" key="7">
    <source>
        <dbReference type="RefSeq" id="XP_013788380.1"/>
    </source>
</evidence>
<dbReference type="InterPro" id="IPR001857">
    <property type="entry name" value="Ribosomal_bL19"/>
</dbReference>
<comment type="similarity">
    <text evidence="1">Belongs to the bacterial ribosomal protein bL19 family.</text>
</comment>
<dbReference type="RefSeq" id="XP_013788380.1">
    <property type="nucleotide sequence ID" value="XM_013932926.2"/>
</dbReference>
<reference evidence="7" key="1">
    <citation type="submission" date="2025-08" db="UniProtKB">
        <authorList>
            <consortium name="RefSeq"/>
        </authorList>
    </citation>
    <scope>IDENTIFICATION</scope>
    <source>
        <tissue evidence="7">Muscle</tissue>
    </source>
</reference>
<evidence type="ECO:0000256" key="3">
    <source>
        <dbReference type="ARBA" id="ARBA00023274"/>
    </source>
</evidence>